<evidence type="ECO:0000256" key="8">
    <source>
        <dbReference type="SAM" id="Phobius"/>
    </source>
</evidence>
<keyword evidence="12" id="KW-1185">Reference proteome</keyword>
<keyword evidence="2" id="KW-1003">Cell membrane</keyword>
<dbReference type="EMBL" id="CP050267">
    <property type="protein sequence ID" value="QIR07723.1"/>
    <property type="molecule type" value="Genomic_DNA"/>
</dbReference>
<evidence type="ECO:0000256" key="6">
    <source>
        <dbReference type="ARBA" id="ARBA00022989"/>
    </source>
</evidence>
<keyword evidence="7 8" id="KW-0472">Membrane</keyword>
<dbReference type="InterPro" id="IPR058130">
    <property type="entry name" value="PEA_transf_C"/>
</dbReference>
<protein>
    <submittedName>
        <fullName evidence="11">Phosphoethanolamine--lipid A transferase</fullName>
    </submittedName>
</protein>
<evidence type="ECO:0000256" key="4">
    <source>
        <dbReference type="ARBA" id="ARBA00022679"/>
    </source>
</evidence>
<feature type="domain" description="Sulfatase N-terminal" evidence="9">
    <location>
        <begin position="242"/>
        <end position="532"/>
    </location>
</feature>
<proteinExistence type="predicted"/>
<name>A0ABX6K869_SALCS</name>
<dbReference type="PANTHER" id="PTHR30443">
    <property type="entry name" value="INNER MEMBRANE PROTEIN"/>
    <property type="match status" value="1"/>
</dbReference>
<keyword evidence="5 8" id="KW-0812">Transmembrane</keyword>
<accession>A0ABX6K869</accession>
<dbReference type="InterPro" id="IPR000917">
    <property type="entry name" value="Sulfatase_N"/>
</dbReference>
<dbReference type="Proteomes" id="UP000501408">
    <property type="component" value="Chromosome 2"/>
</dbReference>
<dbReference type="InterPro" id="IPR017850">
    <property type="entry name" value="Alkaline_phosphatase_core_sf"/>
</dbReference>
<dbReference type="NCBIfam" id="NF028537">
    <property type="entry name" value="P_eth_NH2_trans"/>
    <property type="match status" value="1"/>
</dbReference>
<dbReference type="RefSeq" id="WP_167315257.1">
    <property type="nucleotide sequence ID" value="NZ_CP050267.1"/>
</dbReference>
<evidence type="ECO:0000313" key="12">
    <source>
        <dbReference type="Proteomes" id="UP000501408"/>
    </source>
</evidence>
<feature type="transmembrane region" description="Helical" evidence="8">
    <location>
        <begin position="12"/>
        <end position="30"/>
    </location>
</feature>
<organism evidence="11 12">
    <name type="scientific">Salinivibrio costicola</name>
    <name type="common">Vibrio costicola</name>
    <dbReference type="NCBI Taxonomy" id="51367"/>
    <lineage>
        <taxon>Bacteria</taxon>
        <taxon>Pseudomonadati</taxon>
        <taxon>Pseudomonadota</taxon>
        <taxon>Gammaproteobacteria</taxon>
        <taxon>Vibrionales</taxon>
        <taxon>Vibrionaceae</taxon>
        <taxon>Salinivibrio</taxon>
    </lineage>
</organism>
<dbReference type="Pfam" id="PF00884">
    <property type="entry name" value="Sulfatase"/>
    <property type="match status" value="1"/>
</dbReference>
<dbReference type="InterPro" id="IPR012549">
    <property type="entry name" value="EptA-like_N"/>
</dbReference>
<keyword evidence="3" id="KW-0997">Cell inner membrane</keyword>
<dbReference type="CDD" id="cd16017">
    <property type="entry name" value="LptA"/>
    <property type="match status" value="1"/>
</dbReference>
<feature type="transmembrane region" description="Helical" evidence="8">
    <location>
        <begin position="50"/>
        <end position="71"/>
    </location>
</feature>
<comment type="subcellular location">
    <subcellularLocation>
        <location evidence="1">Cell inner membrane</location>
        <topology evidence="1">Multi-pass membrane protein</topology>
    </subcellularLocation>
</comment>
<feature type="transmembrane region" description="Helical" evidence="8">
    <location>
        <begin position="159"/>
        <end position="177"/>
    </location>
</feature>
<evidence type="ECO:0000313" key="11">
    <source>
        <dbReference type="EMBL" id="QIR07723.1"/>
    </source>
</evidence>
<evidence type="ECO:0000256" key="7">
    <source>
        <dbReference type="ARBA" id="ARBA00023136"/>
    </source>
</evidence>
<feature type="domain" description="Phosphoethanolamine transferase N-terminal" evidence="10">
    <location>
        <begin position="58"/>
        <end position="211"/>
    </location>
</feature>
<dbReference type="Gene3D" id="3.40.720.10">
    <property type="entry name" value="Alkaline Phosphatase, subunit A"/>
    <property type="match status" value="1"/>
</dbReference>
<gene>
    <name evidence="11" type="ORF">HBA18_15085</name>
</gene>
<dbReference type="PANTHER" id="PTHR30443:SF0">
    <property type="entry name" value="PHOSPHOETHANOLAMINE TRANSFERASE EPTA"/>
    <property type="match status" value="1"/>
</dbReference>
<evidence type="ECO:0000259" key="10">
    <source>
        <dbReference type="Pfam" id="PF08019"/>
    </source>
</evidence>
<sequence length="550" mass="62724">MRKSQNHTSGISITMFTALVAIYFSVVINVPFYKELQSIFSSLEDVKTGFVISIPLFLFFALNIVFSLFSWPMLTKPFFIFLVLLSSVVCYAEYNYGVMFDVDMITNIVETDTGEARAYLSFYALIWVLAIGVAPAIFIMRCTIQPAGKMWLPLLRDKLISITVSLIALAIIFVFYYQDYASVGRNNSYLRKLIIPTQYVYSLSGYVKERYFSAPIPYVKLGDDATQSERAIDQSLDKPSVFIFVVGETARAQNYQANGYDRPTNPYTAGQDVISFRDVTSCGTATAVSVPCMFSLLPREDFDRHRAENQDNALDILQRAGVDILWKENNGGDKGVAKHVKKIEIDRRRKDAFCNGSTCYDMALIEHINNDIDEMQGNRIIFLHLIGSHGPTYFQRYPKDMAYFQPDCARSDIENCERETIINSYDNTIRYTDYVLSKVIETLKDKSDQYNTAMMYVSDHGESLGENGVYLHGLPYRFAPDYQKKVPLMVWLSDGFKQAKSINASCLREKAMKTGHYSHDNIFHSLLGVMDIETRVYQPDNDIFSSCRMQ</sequence>
<dbReference type="SUPFAM" id="SSF53649">
    <property type="entry name" value="Alkaline phosphatase-like"/>
    <property type="match status" value="1"/>
</dbReference>
<keyword evidence="4 11" id="KW-0808">Transferase</keyword>
<evidence type="ECO:0000256" key="2">
    <source>
        <dbReference type="ARBA" id="ARBA00022475"/>
    </source>
</evidence>
<keyword evidence="6 8" id="KW-1133">Transmembrane helix</keyword>
<dbReference type="GO" id="GO:0016740">
    <property type="term" value="F:transferase activity"/>
    <property type="evidence" value="ECO:0007669"/>
    <property type="project" value="UniProtKB-KW"/>
</dbReference>
<evidence type="ECO:0000256" key="1">
    <source>
        <dbReference type="ARBA" id="ARBA00004429"/>
    </source>
</evidence>
<evidence type="ECO:0000256" key="5">
    <source>
        <dbReference type="ARBA" id="ARBA00022692"/>
    </source>
</evidence>
<reference evidence="11 12" key="1">
    <citation type="submission" date="2020-03" db="EMBL/GenBank/DDBJ databases">
        <title>Genome mining reveals the biosynthetic pathways of PHA and ectoines of the halophilic strain Salinivibrio costicola M318 isolated from fermented shrimp paste.</title>
        <authorList>
            <person name="Doan T.V."/>
            <person name="Tran L.T."/>
            <person name="Trieu T.A."/>
            <person name="Nguyen Q.V."/>
            <person name="Quach T.N."/>
            <person name="Phi T.Q."/>
            <person name="Kumar S."/>
        </authorList>
    </citation>
    <scope>NUCLEOTIDE SEQUENCE [LARGE SCALE GENOMIC DNA]</scope>
    <source>
        <strain evidence="11 12">M318</strain>
    </source>
</reference>
<evidence type="ECO:0000259" key="9">
    <source>
        <dbReference type="Pfam" id="PF00884"/>
    </source>
</evidence>
<evidence type="ECO:0000256" key="3">
    <source>
        <dbReference type="ARBA" id="ARBA00022519"/>
    </source>
</evidence>
<dbReference type="Pfam" id="PF08019">
    <property type="entry name" value="EptA_B_N"/>
    <property type="match status" value="1"/>
</dbReference>
<feature type="transmembrane region" description="Helical" evidence="8">
    <location>
        <begin position="118"/>
        <end position="139"/>
    </location>
</feature>
<feature type="transmembrane region" description="Helical" evidence="8">
    <location>
        <begin position="78"/>
        <end position="98"/>
    </location>
</feature>
<dbReference type="InterPro" id="IPR040423">
    <property type="entry name" value="PEA_transferase"/>
</dbReference>